<protein>
    <recommendedName>
        <fullName evidence="3">DUF922 domain-containing protein</fullName>
    </recommendedName>
</protein>
<reference evidence="2" key="1">
    <citation type="submission" date="2016-10" db="EMBL/GenBank/DDBJ databases">
        <authorList>
            <person name="Varghese N."/>
            <person name="Submissions S."/>
        </authorList>
    </citation>
    <scope>NUCLEOTIDE SEQUENCE [LARGE SCALE GENOMIC DNA]</scope>
    <source>
        <strain evidence="2">DSM 14807</strain>
    </source>
</reference>
<proteinExistence type="predicted"/>
<evidence type="ECO:0000313" key="2">
    <source>
        <dbReference type="Proteomes" id="UP000199537"/>
    </source>
</evidence>
<accession>A0A1I7NLH3</accession>
<dbReference type="EMBL" id="FPCJ01000001">
    <property type="protein sequence ID" value="SFV35486.1"/>
    <property type="molecule type" value="Genomic_DNA"/>
</dbReference>
<sequence length="222" mass="25468">MRSSQHGASRHIPIISWMMNMFLLCSIPAYAQQPAHKSQLKYWTVVWDGEYRPGAETDDTIYYSPLRPLKWSDFTGQPPPGAHRNAAVTYSSFGFTGSAVSHHDTLELHIQLQVFFVKSASYVIPAALPGPDALAHEQLHFDLTRISAAHFQQLVMENKKDIAPEDADSFIQYEYLEAFRYMNHIQDQFDSETNHGTNKAEEARWASFIHQQLHLIYPQLNF</sequence>
<keyword evidence="2" id="KW-1185">Reference proteome</keyword>
<organism evidence="1 2">
    <name type="scientific">Thermoflavifilum thermophilum</name>
    <dbReference type="NCBI Taxonomy" id="1393122"/>
    <lineage>
        <taxon>Bacteria</taxon>
        <taxon>Pseudomonadati</taxon>
        <taxon>Bacteroidota</taxon>
        <taxon>Chitinophagia</taxon>
        <taxon>Chitinophagales</taxon>
        <taxon>Chitinophagaceae</taxon>
        <taxon>Thermoflavifilum</taxon>
    </lineage>
</organism>
<dbReference type="Proteomes" id="UP000199537">
    <property type="component" value="Unassembled WGS sequence"/>
</dbReference>
<gene>
    <name evidence="1" type="ORF">SAMN05660895_2242</name>
</gene>
<evidence type="ECO:0000313" key="1">
    <source>
        <dbReference type="EMBL" id="SFV35486.1"/>
    </source>
</evidence>
<dbReference type="STRING" id="1393122.SAMN05660895_2242"/>
<name>A0A1I7NLH3_9BACT</name>
<evidence type="ECO:0008006" key="3">
    <source>
        <dbReference type="Google" id="ProtNLM"/>
    </source>
</evidence>
<dbReference type="OrthoDB" id="5431540at2"/>
<dbReference type="AlphaFoldDB" id="A0A1I7NLH3"/>
<dbReference type="RefSeq" id="WP_143104018.1">
    <property type="nucleotide sequence ID" value="NZ_FPCJ01000001.1"/>
</dbReference>